<dbReference type="STRING" id="1520.LF65_01041"/>
<evidence type="ECO:0000256" key="1">
    <source>
        <dbReference type="ARBA" id="ARBA00004141"/>
    </source>
</evidence>
<feature type="transmembrane region" description="Helical" evidence="5">
    <location>
        <begin position="70"/>
        <end position="89"/>
    </location>
</feature>
<dbReference type="OrthoDB" id="1951079at2"/>
<feature type="transmembrane region" description="Helical" evidence="5">
    <location>
        <begin position="39"/>
        <end position="58"/>
    </location>
</feature>
<evidence type="ECO:0000256" key="2">
    <source>
        <dbReference type="ARBA" id="ARBA00022692"/>
    </source>
</evidence>
<evidence type="ECO:0000256" key="4">
    <source>
        <dbReference type="ARBA" id="ARBA00023136"/>
    </source>
</evidence>
<feature type="transmembrane region" description="Helical" evidence="5">
    <location>
        <begin position="357"/>
        <end position="375"/>
    </location>
</feature>
<dbReference type="GO" id="GO:0016020">
    <property type="term" value="C:membrane"/>
    <property type="evidence" value="ECO:0007669"/>
    <property type="project" value="UniProtKB-SubCell"/>
</dbReference>
<name>A0A0B5Q9S8_CLOBE</name>
<dbReference type="PANTHER" id="PTHR37422">
    <property type="entry name" value="TEICHURONIC ACID BIOSYNTHESIS PROTEIN TUAE"/>
    <property type="match status" value="1"/>
</dbReference>
<keyword evidence="3 5" id="KW-1133">Transmembrane helix</keyword>
<dbReference type="Pfam" id="PF04932">
    <property type="entry name" value="Wzy_C"/>
    <property type="match status" value="1"/>
</dbReference>
<feature type="domain" description="O-antigen ligase-related" evidence="6">
    <location>
        <begin position="203"/>
        <end position="334"/>
    </location>
</feature>
<feature type="transmembrane region" description="Helical" evidence="5">
    <location>
        <begin position="317"/>
        <end position="345"/>
    </location>
</feature>
<feature type="transmembrane region" description="Helical" evidence="5">
    <location>
        <begin position="196"/>
        <end position="212"/>
    </location>
</feature>
<gene>
    <name evidence="7" type="ORF">LF65_01041</name>
</gene>
<reference evidence="8" key="1">
    <citation type="submission" date="2014-12" db="EMBL/GenBank/DDBJ databases">
        <title>Genome sequence of Clostridium beijerinckii strain 59B.</title>
        <authorList>
            <person name="Little G.T."/>
            <person name="Minton N.P."/>
        </authorList>
    </citation>
    <scope>NUCLEOTIDE SEQUENCE [LARGE SCALE GENOMIC DNA]</scope>
    <source>
        <strain evidence="8">59B</strain>
    </source>
</reference>
<sequence length="407" mass="46486">MREAIKNIYDFLDNKFYFKLLYLFVSLTFVTMLKDVPGIKILSNITLAWGMLLILFMVIEGYKRRKIYKFDIPLGLFMIVTLIFNIFIYRSGDNIKVWIVNLIIFVVIFAVDVFKSKKKLIKEMNIITYSYAIFMLVASIISLVMRYSGINIEIGQVIFGNTKGVFENENALSIASSLAIVMCVYLNYISRSHKPKMFWMGNIILQVVTMIGSHGRSAYLVIIAVIYLSIFIYSKNKYIRVALVLIPILFCGVFFEMVKSHLEAFTTERNIIWTSASVVIEKNPLTGVGNSNLIEAVRNARIGSYLPGIELGGMHNIYVQIAAVNGLISLLLFLMFIAMILVFIIQHLDKLNRREKNQMTVITSIIAGILAVNLFESVLVYTISFISMIFWIYLGYLVSILDNKNID</sequence>
<proteinExistence type="predicted"/>
<feature type="transmembrane region" description="Helical" evidence="5">
    <location>
        <begin position="16"/>
        <end position="33"/>
    </location>
</feature>
<evidence type="ECO:0000313" key="8">
    <source>
        <dbReference type="Proteomes" id="UP000031866"/>
    </source>
</evidence>
<dbReference type="InterPro" id="IPR007016">
    <property type="entry name" value="O-antigen_ligase-rel_domated"/>
</dbReference>
<keyword evidence="4 5" id="KW-0472">Membrane</keyword>
<dbReference type="KEGG" id="cbei:LF65_01041"/>
<evidence type="ECO:0000256" key="5">
    <source>
        <dbReference type="SAM" id="Phobius"/>
    </source>
</evidence>
<dbReference type="Proteomes" id="UP000031866">
    <property type="component" value="Chromosome"/>
</dbReference>
<keyword evidence="2 5" id="KW-0812">Transmembrane</keyword>
<protein>
    <submittedName>
        <fullName evidence="7">Polymerase</fullName>
    </submittedName>
</protein>
<comment type="subcellular location">
    <subcellularLocation>
        <location evidence="1">Membrane</location>
        <topology evidence="1">Multi-pass membrane protein</topology>
    </subcellularLocation>
</comment>
<feature type="transmembrane region" description="Helical" evidence="5">
    <location>
        <begin position="170"/>
        <end position="189"/>
    </location>
</feature>
<feature type="transmembrane region" description="Helical" evidence="5">
    <location>
        <begin position="218"/>
        <end position="234"/>
    </location>
</feature>
<dbReference type="InterPro" id="IPR051533">
    <property type="entry name" value="WaaL-like"/>
</dbReference>
<accession>A0A0B5Q9S8</accession>
<dbReference type="PANTHER" id="PTHR37422:SF13">
    <property type="entry name" value="LIPOPOLYSACCHARIDE BIOSYNTHESIS PROTEIN PA4999-RELATED"/>
    <property type="match status" value="1"/>
</dbReference>
<evidence type="ECO:0000259" key="6">
    <source>
        <dbReference type="Pfam" id="PF04932"/>
    </source>
</evidence>
<dbReference type="AlphaFoldDB" id="A0A0B5Q9S8"/>
<feature type="transmembrane region" description="Helical" evidence="5">
    <location>
        <begin position="95"/>
        <end position="114"/>
    </location>
</feature>
<evidence type="ECO:0000313" key="7">
    <source>
        <dbReference type="EMBL" id="AJG97660.1"/>
    </source>
</evidence>
<feature type="transmembrane region" description="Helical" evidence="5">
    <location>
        <begin position="126"/>
        <end position="150"/>
    </location>
</feature>
<dbReference type="RefSeq" id="WP_041894607.1">
    <property type="nucleotide sequence ID" value="NZ_CP010086.2"/>
</dbReference>
<dbReference type="EMBL" id="CP010086">
    <property type="protein sequence ID" value="AJG97660.1"/>
    <property type="molecule type" value="Genomic_DNA"/>
</dbReference>
<organism evidence="7 8">
    <name type="scientific">Clostridium beijerinckii</name>
    <name type="common">Clostridium MP</name>
    <dbReference type="NCBI Taxonomy" id="1520"/>
    <lineage>
        <taxon>Bacteria</taxon>
        <taxon>Bacillati</taxon>
        <taxon>Bacillota</taxon>
        <taxon>Clostridia</taxon>
        <taxon>Eubacteriales</taxon>
        <taxon>Clostridiaceae</taxon>
        <taxon>Clostridium</taxon>
    </lineage>
</organism>
<feature type="transmembrane region" description="Helical" evidence="5">
    <location>
        <begin position="381"/>
        <end position="401"/>
    </location>
</feature>
<feature type="transmembrane region" description="Helical" evidence="5">
    <location>
        <begin position="241"/>
        <end position="258"/>
    </location>
</feature>
<evidence type="ECO:0000256" key="3">
    <source>
        <dbReference type="ARBA" id="ARBA00022989"/>
    </source>
</evidence>